<dbReference type="InterPro" id="IPR029278">
    <property type="entry name" value="Imm26"/>
</dbReference>
<protein>
    <submittedName>
        <fullName evidence="1">Uncharacterized protein</fullName>
    </submittedName>
</protein>
<dbReference type="RefSeq" id="WP_122547171.1">
    <property type="nucleotide sequence ID" value="NZ_QWIV01000013.1"/>
</dbReference>
<dbReference type="Proteomes" id="UP000267524">
    <property type="component" value="Unassembled WGS sequence"/>
</dbReference>
<evidence type="ECO:0000313" key="2">
    <source>
        <dbReference type="Proteomes" id="UP000267524"/>
    </source>
</evidence>
<name>A0A3M7LBZ3_9FLAO</name>
<proteinExistence type="predicted"/>
<comment type="caution">
    <text evidence="1">The sequence shown here is derived from an EMBL/GenBank/DDBJ whole genome shotgun (WGS) entry which is preliminary data.</text>
</comment>
<sequence length="158" mass="18566">MKRQKITSGSILEIPVDGKYYVYAQILDNGYAFFDYQSKVQITDFEVLNEKTILFIIAVYDQIITKGEWLKVGKMDIRKELEVLPMKFIQDTLQPDHFEFYNPNTGEITPATKKEIIGLERAAVWDKNHVEDRIRDYYNGVPCAWLKDDRELFNTTFP</sequence>
<organism evidence="1 2">
    <name type="scientific">Chryseobacterium nematophagum</name>
    <dbReference type="NCBI Taxonomy" id="2305228"/>
    <lineage>
        <taxon>Bacteria</taxon>
        <taxon>Pseudomonadati</taxon>
        <taxon>Bacteroidota</taxon>
        <taxon>Flavobacteriia</taxon>
        <taxon>Flavobacteriales</taxon>
        <taxon>Weeksellaceae</taxon>
        <taxon>Chryseobacterium group</taxon>
        <taxon>Chryseobacterium</taxon>
    </lineage>
</organism>
<reference evidence="1 2" key="1">
    <citation type="submission" date="2018-08" db="EMBL/GenBank/DDBJ databases">
        <title>Chryseobacterium nematophagum: a novel matrix digesting pathogen of nematodes.</title>
        <authorList>
            <person name="Page A."/>
            <person name="Roberts M."/>
            <person name="Felix M.-A."/>
            <person name="Weir W."/>
        </authorList>
    </citation>
    <scope>NUCLEOTIDE SEQUENCE [LARGE SCALE GENOMIC DNA]</scope>
    <source>
        <strain evidence="1 2">JUb275</strain>
    </source>
</reference>
<dbReference type="Pfam" id="PF15428">
    <property type="entry name" value="Imm26"/>
    <property type="match status" value="1"/>
</dbReference>
<dbReference type="EMBL" id="QWIV01000013">
    <property type="protein sequence ID" value="RMZ60047.1"/>
    <property type="molecule type" value="Genomic_DNA"/>
</dbReference>
<gene>
    <name evidence="1" type="ORF">D1632_10675</name>
</gene>
<dbReference type="AlphaFoldDB" id="A0A3M7LBZ3"/>
<evidence type="ECO:0000313" key="1">
    <source>
        <dbReference type="EMBL" id="RMZ60047.1"/>
    </source>
</evidence>
<accession>A0A3M7LBZ3</accession>
<keyword evidence="2" id="KW-1185">Reference proteome</keyword>